<evidence type="ECO:0000313" key="3">
    <source>
        <dbReference type="Proteomes" id="UP000292262"/>
    </source>
</evidence>
<keyword evidence="1" id="KW-0732">Signal</keyword>
<dbReference type="RefSeq" id="WP_130287396.1">
    <property type="nucleotide sequence ID" value="NZ_SGXE01000004.1"/>
</dbReference>
<dbReference type="Proteomes" id="UP000292262">
    <property type="component" value="Unassembled WGS sequence"/>
</dbReference>
<dbReference type="Gene3D" id="2.40.160.20">
    <property type="match status" value="1"/>
</dbReference>
<evidence type="ECO:0000313" key="2">
    <source>
        <dbReference type="EMBL" id="RZS92231.1"/>
    </source>
</evidence>
<evidence type="ECO:0000256" key="1">
    <source>
        <dbReference type="SAM" id="SignalP"/>
    </source>
</evidence>
<dbReference type="EMBL" id="SGXE01000004">
    <property type="protein sequence ID" value="RZS92231.1"/>
    <property type="molecule type" value="Genomic_DNA"/>
</dbReference>
<evidence type="ECO:0008006" key="4">
    <source>
        <dbReference type="Google" id="ProtNLM"/>
    </source>
</evidence>
<sequence length="228" mass="26090">MMILKKIALLIVLMLTINSNIAQEKEVPNVSNNYLTFDLLQPTFSYAPRWTIGYYRRFSEKIVLGLDFGMGDKATSIGLATEGPSIEDNYFSIEISPEIQYFLKSNRKAKYFIGLDLSYIYHKDTFTNSYFGEDPNNVTRFDSADYERIKYAMTFNYGVIFPISDHLGFVTKVGAGIRNSEVSFTNIQNPRSDVVEESLLSFISDYRRAAGNDLGIALSLDLKFVYRW</sequence>
<comment type="caution">
    <text evidence="2">The sequence shown here is derived from an EMBL/GenBank/DDBJ whole genome shotgun (WGS) entry which is preliminary data.</text>
</comment>
<dbReference type="AlphaFoldDB" id="A0A4Q7NXU2"/>
<feature type="signal peptide" evidence="1">
    <location>
        <begin position="1"/>
        <end position="22"/>
    </location>
</feature>
<dbReference type="OrthoDB" id="1256349at2"/>
<name>A0A4Q7NXU2_9FLAO</name>
<feature type="chain" id="PRO_5020664959" description="Outer membrane protein with beta-barrel domain" evidence="1">
    <location>
        <begin position="23"/>
        <end position="228"/>
    </location>
</feature>
<accession>A0A4Q7NXU2</accession>
<gene>
    <name evidence="2" type="ORF">EV197_2867</name>
</gene>
<proteinExistence type="predicted"/>
<protein>
    <recommendedName>
        <fullName evidence="4">Outer membrane protein with beta-barrel domain</fullName>
    </recommendedName>
</protein>
<reference evidence="2 3" key="1">
    <citation type="submission" date="2019-02" db="EMBL/GenBank/DDBJ databases">
        <title>Genomic Encyclopedia of Type Strains, Phase IV (KMG-IV): sequencing the most valuable type-strain genomes for metagenomic binning, comparative biology and taxonomic classification.</title>
        <authorList>
            <person name="Goeker M."/>
        </authorList>
    </citation>
    <scope>NUCLEOTIDE SEQUENCE [LARGE SCALE GENOMIC DNA]</scope>
    <source>
        <strain evidence="2 3">DSM 17196</strain>
    </source>
</reference>
<keyword evidence="3" id="KW-1185">Reference proteome</keyword>
<organism evidence="2 3">
    <name type="scientific">Aquimarina brevivitae</name>
    <dbReference type="NCBI Taxonomy" id="323412"/>
    <lineage>
        <taxon>Bacteria</taxon>
        <taxon>Pseudomonadati</taxon>
        <taxon>Bacteroidota</taxon>
        <taxon>Flavobacteriia</taxon>
        <taxon>Flavobacteriales</taxon>
        <taxon>Flavobacteriaceae</taxon>
        <taxon>Aquimarina</taxon>
    </lineage>
</organism>